<name>A0ABY7VY84_9BACT</name>
<dbReference type="RefSeq" id="WP_274153750.1">
    <property type="nucleotide sequence ID" value="NZ_CP117812.1"/>
</dbReference>
<sequence>MDGREIDALICLTDLFATIAAIVEAPLVDGLATDLEQKNNLYDKFSERAKQMANHLKALEQSKATR</sequence>
<proteinExistence type="predicted"/>
<dbReference type="EMBL" id="CP117812">
    <property type="protein sequence ID" value="WDE98881.1"/>
    <property type="molecule type" value="Genomic_DNA"/>
</dbReference>
<evidence type="ECO:0000313" key="2">
    <source>
        <dbReference type="Proteomes" id="UP001214250"/>
    </source>
</evidence>
<dbReference type="InterPro" id="IPR017850">
    <property type="entry name" value="Alkaline_phosphatase_core_sf"/>
</dbReference>
<gene>
    <name evidence="1" type="ORF">PQO03_13660</name>
</gene>
<dbReference type="Proteomes" id="UP001214250">
    <property type="component" value="Chromosome 2"/>
</dbReference>
<reference evidence="1 2" key="1">
    <citation type="submission" date="2023-02" db="EMBL/GenBank/DDBJ databases">
        <title>Genome sequence of Lentisphaera profundi SAORIC-696.</title>
        <authorList>
            <person name="Kim e."/>
            <person name="Cho J.-C."/>
            <person name="Choi A."/>
            <person name="Kang I."/>
        </authorList>
    </citation>
    <scope>NUCLEOTIDE SEQUENCE [LARGE SCALE GENOMIC DNA]</scope>
    <source>
        <strain evidence="1 2">SAORIC-696</strain>
    </source>
</reference>
<evidence type="ECO:0000313" key="1">
    <source>
        <dbReference type="EMBL" id="WDE98881.1"/>
    </source>
</evidence>
<dbReference type="SUPFAM" id="SSF53649">
    <property type="entry name" value="Alkaline phosphatase-like"/>
    <property type="match status" value="1"/>
</dbReference>
<protein>
    <submittedName>
        <fullName evidence="1">Uncharacterized protein</fullName>
    </submittedName>
</protein>
<organism evidence="1 2">
    <name type="scientific">Lentisphaera profundi</name>
    <dbReference type="NCBI Taxonomy" id="1658616"/>
    <lineage>
        <taxon>Bacteria</taxon>
        <taxon>Pseudomonadati</taxon>
        <taxon>Lentisphaerota</taxon>
        <taxon>Lentisphaeria</taxon>
        <taxon>Lentisphaerales</taxon>
        <taxon>Lentisphaeraceae</taxon>
        <taxon>Lentisphaera</taxon>
    </lineage>
</organism>
<accession>A0ABY7VY84</accession>
<keyword evidence="2" id="KW-1185">Reference proteome</keyword>